<dbReference type="NCBIfam" id="TIGR00787">
    <property type="entry name" value="dctP"/>
    <property type="match status" value="1"/>
</dbReference>
<gene>
    <name evidence="3" type="ORF">KDW95_02515</name>
</gene>
<evidence type="ECO:0000313" key="3">
    <source>
        <dbReference type="EMBL" id="UTW12577.1"/>
    </source>
</evidence>
<dbReference type="InterPro" id="IPR038404">
    <property type="entry name" value="TRAP_DctP_sf"/>
</dbReference>
<dbReference type="Gene3D" id="3.40.190.170">
    <property type="entry name" value="Bacterial extracellular solute-binding protein, family 7"/>
    <property type="match status" value="1"/>
</dbReference>
<dbReference type="PROSITE" id="PS51257">
    <property type="entry name" value="PROKAR_LIPOPROTEIN"/>
    <property type="match status" value="1"/>
</dbReference>
<dbReference type="NCBIfam" id="NF037995">
    <property type="entry name" value="TRAP_S1"/>
    <property type="match status" value="1"/>
</dbReference>
<dbReference type="SUPFAM" id="SSF53850">
    <property type="entry name" value="Periplasmic binding protein-like II"/>
    <property type="match status" value="1"/>
</dbReference>
<dbReference type="InterPro" id="IPR018389">
    <property type="entry name" value="DctP_fam"/>
</dbReference>
<dbReference type="Proteomes" id="UP001058461">
    <property type="component" value="Chromosome"/>
</dbReference>
<dbReference type="InterPro" id="IPR004682">
    <property type="entry name" value="TRAP_DctP"/>
</dbReference>
<proteinExistence type="predicted"/>
<keyword evidence="4" id="KW-1185">Reference proteome</keyword>
<reference evidence="3" key="1">
    <citation type="submission" date="2021-04" db="EMBL/GenBank/DDBJ databases">
        <title>Oceanospirillales bacteria with DddD are important DMSP degraders in coastal seawater.</title>
        <authorList>
            <person name="Liu J."/>
        </authorList>
    </citation>
    <scope>NUCLEOTIDE SEQUENCE</scope>
    <source>
        <strain evidence="3">D13-1</strain>
    </source>
</reference>
<sequence>MKLLTQSLLSCCLATTLACGTLLSANVSANVSAQTTLRLAYASNSQPVKDALALFGKLVEEKTDGEVKVMYFPDSQLGGERELIELTQTGAVDITKVSGGLMESFSPVYGVFSMPYLFDNEQHFYQVMDDPKIMDGVYQSTKHLGFVGLTWYDSGQRSFYTKSKPIKTLDDLKGMKIRVMQSQTAIKMMELLGAAPVAMGQAEVYTSIQQGILDGAENNEFALTVARHAEVAKHYTMDTHTRIPDIVLISDSALAQLSDSERQAVFEAARESTEFEKQAWKTAIEQAQQESRDKFGVAFYDVDIAPFQQAVQPMYDELKANPALYDLYQQIRSVAQN</sequence>
<accession>A0ABY5HL95</accession>
<dbReference type="CDD" id="cd13671">
    <property type="entry name" value="PBP2_TRAP_SBP_like_3"/>
    <property type="match status" value="1"/>
</dbReference>
<dbReference type="RefSeq" id="WP_255854673.1">
    <property type="nucleotide sequence ID" value="NZ_CP073347.1"/>
</dbReference>
<evidence type="ECO:0000256" key="2">
    <source>
        <dbReference type="SAM" id="SignalP"/>
    </source>
</evidence>
<dbReference type="PANTHER" id="PTHR33376">
    <property type="match status" value="1"/>
</dbReference>
<evidence type="ECO:0000313" key="4">
    <source>
        <dbReference type="Proteomes" id="UP001058461"/>
    </source>
</evidence>
<feature type="chain" id="PRO_5046093493" evidence="2">
    <location>
        <begin position="30"/>
        <end position="337"/>
    </location>
</feature>
<organism evidence="3 4">
    <name type="scientific">Marinobacterium rhizophilum</name>
    <dbReference type="NCBI Taxonomy" id="420402"/>
    <lineage>
        <taxon>Bacteria</taxon>
        <taxon>Pseudomonadati</taxon>
        <taxon>Pseudomonadota</taxon>
        <taxon>Gammaproteobacteria</taxon>
        <taxon>Oceanospirillales</taxon>
        <taxon>Oceanospirillaceae</taxon>
        <taxon>Marinobacterium</taxon>
    </lineage>
</organism>
<name>A0ABY5HL95_9GAMM</name>
<dbReference type="EMBL" id="CP073347">
    <property type="protein sequence ID" value="UTW12577.1"/>
    <property type="molecule type" value="Genomic_DNA"/>
</dbReference>
<keyword evidence="1 2" id="KW-0732">Signal</keyword>
<dbReference type="PIRSF" id="PIRSF006470">
    <property type="entry name" value="DctB"/>
    <property type="match status" value="1"/>
</dbReference>
<evidence type="ECO:0000256" key="1">
    <source>
        <dbReference type="ARBA" id="ARBA00022729"/>
    </source>
</evidence>
<dbReference type="PANTHER" id="PTHR33376:SF2">
    <property type="entry name" value="DICARBOXYLATE-BINDING PERIPLASMIC PROTEIN"/>
    <property type="match status" value="1"/>
</dbReference>
<protein>
    <submittedName>
        <fullName evidence="3">TRAP transporter substrate-binding protein</fullName>
    </submittedName>
</protein>
<feature type="signal peptide" evidence="2">
    <location>
        <begin position="1"/>
        <end position="29"/>
    </location>
</feature>
<dbReference type="Pfam" id="PF03480">
    <property type="entry name" value="DctP"/>
    <property type="match status" value="1"/>
</dbReference>